<dbReference type="Proteomes" id="UP000001343">
    <property type="component" value="Unassembled WGS sequence"/>
</dbReference>
<proteinExistence type="predicted"/>
<protein>
    <submittedName>
        <fullName evidence="1">Uncharacterized protein</fullName>
    </submittedName>
</protein>
<evidence type="ECO:0000313" key="2">
    <source>
        <dbReference type="Proteomes" id="UP000001343"/>
    </source>
</evidence>
<evidence type="ECO:0000313" key="1">
    <source>
        <dbReference type="EMBL" id="EKR99892.1"/>
    </source>
</evidence>
<accession>A0AA87MPG4</accession>
<dbReference type="EMBL" id="AKWM02000041">
    <property type="protein sequence ID" value="EKR99892.1"/>
    <property type="molecule type" value="Genomic_DNA"/>
</dbReference>
<name>A0AA87MPG4_9LEPT</name>
<organism evidence="1 2">
    <name type="scientific">Leptospira mayottensis 200901122</name>
    <dbReference type="NCBI Taxonomy" id="1193010"/>
    <lineage>
        <taxon>Bacteria</taxon>
        <taxon>Pseudomonadati</taxon>
        <taxon>Spirochaetota</taxon>
        <taxon>Spirochaetia</taxon>
        <taxon>Leptospirales</taxon>
        <taxon>Leptospiraceae</taxon>
        <taxon>Leptospira</taxon>
    </lineage>
</organism>
<reference evidence="1 2" key="1">
    <citation type="journal article" date="2014" name="Int. J. Syst. Evol. Microbiol.">
        <title>Leptospira mayottensis sp. nov., a pathogenic species of the genus Leptospira isolated from humans.</title>
        <authorList>
            <person name="Bourhy P."/>
            <person name="Collet L."/>
            <person name="Brisse S."/>
            <person name="Picardeau M."/>
        </authorList>
    </citation>
    <scope>NUCLEOTIDE SEQUENCE [LARGE SCALE GENOMIC DNA]</scope>
    <source>
        <strain evidence="1 2">200901122</strain>
    </source>
</reference>
<sequence>MCYQPFSKMKNPVLRQTVIDFSNFLHSPDGISFGDLVDYVQI</sequence>
<gene>
    <name evidence="1" type="ORF">LEP1GSC125_3133</name>
</gene>
<comment type="caution">
    <text evidence="1">The sequence shown here is derived from an EMBL/GenBank/DDBJ whole genome shotgun (WGS) entry which is preliminary data.</text>
</comment>
<dbReference type="AlphaFoldDB" id="A0AA87MPG4"/>